<name>A0A2R6X5N0_MARPO</name>
<evidence type="ECO:0000313" key="2">
    <source>
        <dbReference type="EMBL" id="PTQ41412.1"/>
    </source>
</evidence>
<sequence length="146" mass="16817">MRCAGFDPPIYHIIIPPNLRSQGLLTTRPYLDSMRSESTREYKTGGRWKEGREQQGSCRNWQLTAIVYARGAAVCHKQKTRYSILRIRYLFIRKRRCTLYAVCLQQGQKIRKYVPVKKQKGELGQAGRQAGKKNQGSCRKPNPEGS</sequence>
<gene>
    <name evidence="2" type="ORF">MARPO_0034s0020</name>
</gene>
<evidence type="ECO:0000313" key="3">
    <source>
        <dbReference type="Proteomes" id="UP000244005"/>
    </source>
</evidence>
<evidence type="ECO:0000256" key="1">
    <source>
        <dbReference type="SAM" id="MobiDB-lite"/>
    </source>
</evidence>
<reference evidence="3" key="1">
    <citation type="journal article" date="2017" name="Cell">
        <title>Insights into land plant evolution garnered from the Marchantia polymorpha genome.</title>
        <authorList>
            <person name="Bowman J.L."/>
            <person name="Kohchi T."/>
            <person name="Yamato K.T."/>
            <person name="Jenkins J."/>
            <person name="Shu S."/>
            <person name="Ishizaki K."/>
            <person name="Yamaoka S."/>
            <person name="Nishihama R."/>
            <person name="Nakamura Y."/>
            <person name="Berger F."/>
            <person name="Adam C."/>
            <person name="Aki S.S."/>
            <person name="Althoff F."/>
            <person name="Araki T."/>
            <person name="Arteaga-Vazquez M.A."/>
            <person name="Balasubrmanian S."/>
            <person name="Barry K."/>
            <person name="Bauer D."/>
            <person name="Boehm C.R."/>
            <person name="Briginshaw L."/>
            <person name="Caballero-Perez J."/>
            <person name="Catarino B."/>
            <person name="Chen F."/>
            <person name="Chiyoda S."/>
            <person name="Chovatia M."/>
            <person name="Davies K.M."/>
            <person name="Delmans M."/>
            <person name="Demura T."/>
            <person name="Dierschke T."/>
            <person name="Dolan L."/>
            <person name="Dorantes-Acosta A.E."/>
            <person name="Eklund D.M."/>
            <person name="Florent S.N."/>
            <person name="Flores-Sandoval E."/>
            <person name="Fujiyama A."/>
            <person name="Fukuzawa H."/>
            <person name="Galik B."/>
            <person name="Grimanelli D."/>
            <person name="Grimwood J."/>
            <person name="Grossniklaus U."/>
            <person name="Hamada T."/>
            <person name="Haseloff J."/>
            <person name="Hetherington A.J."/>
            <person name="Higo A."/>
            <person name="Hirakawa Y."/>
            <person name="Hundley H.N."/>
            <person name="Ikeda Y."/>
            <person name="Inoue K."/>
            <person name="Inoue S.I."/>
            <person name="Ishida S."/>
            <person name="Jia Q."/>
            <person name="Kakita M."/>
            <person name="Kanazawa T."/>
            <person name="Kawai Y."/>
            <person name="Kawashima T."/>
            <person name="Kennedy M."/>
            <person name="Kinose K."/>
            <person name="Kinoshita T."/>
            <person name="Kohara Y."/>
            <person name="Koide E."/>
            <person name="Komatsu K."/>
            <person name="Kopischke S."/>
            <person name="Kubo M."/>
            <person name="Kyozuka J."/>
            <person name="Lagercrantz U."/>
            <person name="Lin S.S."/>
            <person name="Lindquist E."/>
            <person name="Lipzen A.M."/>
            <person name="Lu C.W."/>
            <person name="De Luna E."/>
            <person name="Martienssen R.A."/>
            <person name="Minamino N."/>
            <person name="Mizutani M."/>
            <person name="Mizutani M."/>
            <person name="Mochizuki N."/>
            <person name="Monte I."/>
            <person name="Mosher R."/>
            <person name="Nagasaki H."/>
            <person name="Nakagami H."/>
            <person name="Naramoto S."/>
            <person name="Nishitani K."/>
            <person name="Ohtani M."/>
            <person name="Okamoto T."/>
            <person name="Okumura M."/>
            <person name="Phillips J."/>
            <person name="Pollak B."/>
            <person name="Reinders A."/>
            <person name="Rovekamp M."/>
            <person name="Sano R."/>
            <person name="Sawa S."/>
            <person name="Schmid M.W."/>
            <person name="Shirakawa M."/>
            <person name="Solano R."/>
            <person name="Spunde A."/>
            <person name="Suetsugu N."/>
            <person name="Sugano S."/>
            <person name="Sugiyama A."/>
            <person name="Sun R."/>
            <person name="Suzuki Y."/>
            <person name="Takenaka M."/>
            <person name="Takezawa D."/>
            <person name="Tomogane H."/>
            <person name="Tsuzuki M."/>
            <person name="Ueda T."/>
            <person name="Umeda M."/>
            <person name="Ward J.M."/>
            <person name="Watanabe Y."/>
            <person name="Yazaki K."/>
            <person name="Yokoyama R."/>
            <person name="Yoshitake Y."/>
            <person name="Yotsui I."/>
            <person name="Zachgo S."/>
            <person name="Schmutz J."/>
        </authorList>
    </citation>
    <scope>NUCLEOTIDE SEQUENCE [LARGE SCALE GENOMIC DNA]</scope>
    <source>
        <strain evidence="3">Tak-1</strain>
    </source>
</reference>
<dbReference type="Proteomes" id="UP000244005">
    <property type="component" value="Unassembled WGS sequence"/>
</dbReference>
<dbReference type="EMBL" id="KZ772706">
    <property type="protein sequence ID" value="PTQ41412.1"/>
    <property type="molecule type" value="Genomic_DNA"/>
</dbReference>
<dbReference type="AlphaFoldDB" id="A0A2R6X5N0"/>
<feature type="region of interest" description="Disordered" evidence="1">
    <location>
        <begin position="118"/>
        <end position="146"/>
    </location>
</feature>
<organism evidence="2 3">
    <name type="scientific">Marchantia polymorpha</name>
    <name type="common">Common liverwort</name>
    <name type="synonym">Marchantia aquatica</name>
    <dbReference type="NCBI Taxonomy" id="3197"/>
    <lineage>
        <taxon>Eukaryota</taxon>
        <taxon>Viridiplantae</taxon>
        <taxon>Streptophyta</taxon>
        <taxon>Embryophyta</taxon>
        <taxon>Marchantiophyta</taxon>
        <taxon>Marchantiopsida</taxon>
        <taxon>Marchantiidae</taxon>
        <taxon>Marchantiales</taxon>
        <taxon>Marchantiaceae</taxon>
        <taxon>Marchantia</taxon>
    </lineage>
</organism>
<keyword evidence="3" id="KW-1185">Reference proteome</keyword>
<proteinExistence type="predicted"/>
<accession>A0A2R6X5N0</accession>
<dbReference type="Gramene" id="Mp6g04980.1">
    <property type="protein sequence ID" value="Mp6g04980.1.cds"/>
    <property type="gene ID" value="Mp6g04980"/>
</dbReference>
<protein>
    <submittedName>
        <fullName evidence="2">Uncharacterized protein</fullName>
    </submittedName>
</protein>